<feature type="region of interest" description="Disordered" evidence="3">
    <location>
        <begin position="235"/>
        <end position="418"/>
    </location>
</feature>
<feature type="compositionally biased region" description="Acidic residues" evidence="3">
    <location>
        <begin position="809"/>
        <end position="826"/>
    </location>
</feature>
<evidence type="ECO:0000313" key="6">
    <source>
        <dbReference type="Proteomes" id="UP001491310"/>
    </source>
</evidence>
<feature type="compositionally biased region" description="Basic residues" evidence="3">
    <location>
        <begin position="490"/>
        <end position="509"/>
    </location>
</feature>
<dbReference type="CDD" id="cd20404">
    <property type="entry name" value="Tudor_Agenet_AtEML-like"/>
    <property type="match status" value="4"/>
</dbReference>
<feature type="region of interest" description="Disordered" evidence="3">
    <location>
        <begin position="799"/>
        <end position="884"/>
    </location>
</feature>
<accession>A0ABR2YY12</accession>
<feature type="compositionally biased region" description="Polar residues" evidence="3">
    <location>
        <begin position="329"/>
        <end position="345"/>
    </location>
</feature>
<dbReference type="EMBL" id="JALJOT010000003">
    <property type="protein sequence ID" value="KAK9916747.1"/>
    <property type="molecule type" value="Genomic_DNA"/>
</dbReference>
<comment type="subcellular location">
    <subcellularLocation>
        <location evidence="1">Nucleus</location>
    </subcellularLocation>
</comment>
<feature type="region of interest" description="Disordered" evidence="3">
    <location>
        <begin position="1176"/>
        <end position="1202"/>
    </location>
</feature>
<evidence type="ECO:0000256" key="3">
    <source>
        <dbReference type="SAM" id="MobiDB-lite"/>
    </source>
</evidence>
<sequence>MPFTNPSYSRVFVLLSGLERRWAKICALETLLFTRISGDIKADVRLEENRRPGFCVLSLERAGAPSLLAMEGAAQTHHRHAAAASPARNRPVERLPSVVAGKEVVGRKLAIWKNRVGEWVNGKLVEFNPAKGQHKVRYEERGAREEEWVSLSKSRFAWQGDLPAGSQSNPTYVAGLTPSGHDAVDHKVKVFWPGMGKWYAGKVAAYDGRTAKHTILYKDGDVQKLTLRHEAVVWPDVPGLDGPGLAARQAGEADAPEGVRGGSPGRRNSMERQGAGKRTAADAEQGSSSTGARKADAKREAPEPQGPASKRARRMRPDGAAVPAKPADSNCSDALSQDFSQQNGGSHHLARSGRTGAVPPDSHPSSSPSGAFISTEPATTHFTSNGGRLSGDANQASGSGADHADKGVNGGGATPATSSSAAVAELDIAGRPAHAQSIFHGGAPTNGERNAAQLPSPSGSAVQPPGAPDLQALHTQAQGEGLQQQQRGGGRGRGRGRGGRGRGRGRGGRGRGGGAPTTPRDGQPDITHALEAVVGCRVGVWWAEDEAFYKGEVLAFDCYHKRNKILYDDGEEEWVALQRELFSWLTPRALAAGASPELAAAMRLLGARNAGAAPPTANASSPSAGEISPQMPVQALAAAPVQATAAAVAESSAPAVAVASAPGPQGLAAVGWRVSLPFAGDGTVHRGEILAFKAESGQHQVFYEDGEDEWVDLAAQHVASWQEPVRGVVTAPGLPEGTALPKGRAAIGWRIGVYWRDDALFYPAEITGFDTGTGRHQVLYDDGEEEMVSLTTEKVKWLLPPGVRGSADSSDESEEDSEEESSDEEEERPRRRSSRRRGRGRGGPGKRRAGRRPQRSPSYEPSERRMRFEGPHCHQPTRFGPHPTPPVSPTFARKATAHGSLCLYPEDTPDGVIPQTFADAAPPIVVPRRNASRDPVLTRDVSAERGVRLPNGTRLRVTRINIFLSEEETGDAPADAPMPPTASPDAAPGNGAEIIGAPAAALKAAGAQNKACELRDVLARVATAEACIAQQASQEHLMTYVEASEEGTTGQQLPAARHLLAQASCAGNALAAESEHASKGNAAASPFPTTPISAMTLPGQDAHVTPAMTATPDNTTPSTGGCEKWASAAAPPTVISASALWSTLTRPQSPFGLPSNQNGLHPNGGTASHAAMAAEGTGSALPNSNGCHPASPDATDSPMDEDRTVPDMRRCAGNADADAALPDGQLALPVGHKPHPLLTAAAGGAAAAVTKSGSLGIPETPSLGGELRGGFSLPQRLSSIQMQGKCTNGAGDAALGDASRGDPPRTCHAEIGAAREGVTVAQ</sequence>
<feature type="compositionally biased region" description="Polar residues" evidence="3">
    <location>
        <begin position="376"/>
        <end position="398"/>
    </location>
</feature>
<evidence type="ECO:0000313" key="5">
    <source>
        <dbReference type="EMBL" id="KAK9916747.1"/>
    </source>
</evidence>
<feature type="compositionally biased region" description="Basic and acidic residues" evidence="3">
    <location>
        <begin position="293"/>
        <end position="302"/>
    </location>
</feature>
<dbReference type="PANTHER" id="PTHR12663:SF0">
    <property type="entry name" value="PRECOCIOUS DISSOCIATION OF SISTERS 5, ISOFORM A"/>
    <property type="match status" value="1"/>
</dbReference>
<feature type="region of interest" description="Disordered" evidence="3">
    <location>
        <begin position="968"/>
        <end position="989"/>
    </location>
</feature>
<reference evidence="5 6" key="1">
    <citation type="journal article" date="2024" name="Nat. Commun.">
        <title>Phylogenomics reveals the evolutionary origins of lichenization in chlorophyte algae.</title>
        <authorList>
            <person name="Puginier C."/>
            <person name="Libourel C."/>
            <person name="Otte J."/>
            <person name="Skaloud P."/>
            <person name="Haon M."/>
            <person name="Grisel S."/>
            <person name="Petersen M."/>
            <person name="Berrin J.G."/>
            <person name="Delaux P.M."/>
            <person name="Dal Grande F."/>
            <person name="Keller J."/>
        </authorList>
    </citation>
    <scope>NUCLEOTIDE SEQUENCE [LARGE SCALE GENOMIC DNA]</scope>
    <source>
        <strain evidence="5 6">SAG 216-7</strain>
    </source>
</reference>
<feature type="compositionally biased region" description="Low complexity" evidence="3">
    <location>
        <begin position="476"/>
        <end position="486"/>
    </location>
</feature>
<feature type="region of interest" description="Disordered" evidence="3">
    <location>
        <begin position="436"/>
        <end position="525"/>
    </location>
</feature>
<feature type="compositionally biased region" description="Basic and acidic residues" evidence="3">
    <location>
        <begin position="861"/>
        <end position="872"/>
    </location>
</feature>
<evidence type="ECO:0000256" key="1">
    <source>
        <dbReference type="ARBA" id="ARBA00004123"/>
    </source>
</evidence>
<dbReference type="InterPro" id="IPR039776">
    <property type="entry name" value="Pds5"/>
</dbReference>
<gene>
    <name evidence="5" type="ORF">WJX75_006528</name>
</gene>
<evidence type="ECO:0000259" key="4">
    <source>
        <dbReference type="SMART" id="SM00333"/>
    </source>
</evidence>
<evidence type="ECO:0000256" key="2">
    <source>
        <dbReference type="ARBA" id="ARBA00023242"/>
    </source>
</evidence>
<dbReference type="PANTHER" id="PTHR12663">
    <property type="entry name" value="ANDROGEN INDUCED INHIBITOR OF PROLIFERATION AS3 / PDS5-RELATED"/>
    <property type="match status" value="1"/>
</dbReference>
<dbReference type="SUPFAM" id="SSF63748">
    <property type="entry name" value="Tudor/PWWP/MBT"/>
    <property type="match status" value="2"/>
</dbReference>
<organism evidence="5 6">
    <name type="scientific">Coccomyxa subellipsoidea</name>
    <dbReference type="NCBI Taxonomy" id="248742"/>
    <lineage>
        <taxon>Eukaryota</taxon>
        <taxon>Viridiplantae</taxon>
        <taxon>Chlorophyta</taxon>
        <taxon>core chlorophytes</taxon>
        <taxon>Trebouxiophyceae</taxon>
        <taxon>Trebouxiophyceae incertae sedis</taxon>
        <taxon>Coccomyxaceae</taxon>
        <taxon>Coccomyxa</taxon>
    </lineage>
</organism>
<dbReference type="InterPro" id="IPR002999">
    <property type="entry name" value="Tudor"/>
</dbReference>
<keyword evidence="2" id="KW-0539">Nucleus</keyword>
<feature type="compositionally biased region" description="Basic residues" evidence="3">
    <location>
        <begin position="830"/>
        <end position="854"/>
    </location>
</feature>
<name>A0ABR2YY12_9CHLO</name>
<keyword evidence="6" id="KW-1185">Reference proteome</keyword>
<feature type="compositionally biased region" description="Low complexity" evidence="3">
    <location>
        <begin position="359"/>
        <end position="369"/>
    </location>
</feature>
<feature type="domain" description="Tudor" evidence="4">
    <location>
        <begin position="530"/>
        <end position="588"/>
    </location>
</feature>
<dbReference type="SMART" id="SM00333">
    <property type="entry name" value="TUDOR"/>
    <property type="match status" value="4"/>
</dbReference>
<proteinExistence type="predicted"/>
<feature type="domain" description="Tudor" evidence="4">
    <location>
        <begin position="666"/>
        <end position="725"/>
    </location>
</feature>
<protein>
    <recommendedName>
        <fullName evidence="4">Tudor domain-containing protein</fullName>
    </recommendedName>
</protein>
<feature type="domain" description="Tudor" evidence="4">
    <location>
        <begin position="180"/>
        <end position="238"/>
    </location>
</feature>
<feature type="domain" description="Tudor" evidence="4">
    <location>
        <begin position="747"/>
        <end position="801"/>
    </location>
</feature>
<comment type="caution">
    <text evidence="5">The sequence shown here is derived from an EMBL/GenBank/DDBJ whole genome shotgun (WGS) entry which is preliminary data.</text>
</comment>
<dbReference type="Proteomes" id="UP001491310">
    <property type="component" value="Unassembled WGS sequence"/>
</dbReference>
<dbReference type="Gene3D" id="2.30.30.140">
    <property type="match status" value="3"/>
</dbReference>